<dbReference type="EMBL" id="CP013421">
    <property type="protein sequence ID" value="AOJ76738.1"/>
    <property type="molecule type" value="Genomic_DNA"/>
</dbReference>
<name>A0A1B4LHY8_9BURK</name>
<dbReference type="GeneID" id="45683574"/>
<dbReference type="AlphaFoldDB" id="A0A1B4LHY8"/>
<sequence length="150" mass="15823">MTARAAYDCPAWVGALLSQRWVLPVARAALVSAYLIAGIYKLLDFNAAAAEQAHFGLHPGPVWAAMAIVVEIGGPLCVLSRRFTWLGAGGLGVLTLVAMLVAADFWNMSGAARFMALNAFFEHLGLIGGLVLVAVLGNTRRQADADASVR</sequence>
<feature type="transmembrane region" description="Helical" evidence="5">
    <location>
        <begin position="21"/>
        <end position="40"/>
    </location>
</feature>
<dbReference type="RefSeq" id="WP_014725961.1">
    <property type="nucleotide sequence ID" value="NZ_CP013421.1"/>
</dbReference>
<gene>
    <name evidence="6" type="ORF">WJ35_16810</name>
</gene>
<feature type="transmembrane region" description="Helical" evidence="5">
    <location>
        <begin position="85"/>
        <end position="103"/>
    </location>
</feature>
<evidence type="ECO:0000256" key="4">
    <source>
        <dbReference type="ARBA" id="ARBA00023136"/>
    </source>
</evidence>
<reference evidence="6 7" key="1">
    <citation type="submission" date="2015-12" db="EMBL/GenBank/DDBJ databases">
        <title>Diversity of Burkholderia near neighbor genomes.</title>
        <authorList>
            <person name="Sahl J."/>
            <person name="Wagner D."/>
            <person name="Keim P."/>
        </authorList>
    </citation>
    <scope>NUCLEOTIDE SEQUENCE [LARGE SCALE GENOMIC DNA]</scope>
    <source>
        <strain evidence="6 7">MSMB0783</strain>
    </source>
</reference>
<evidence type="ECO:0000256" key="1">
    <source>
        <dbReference type="ARBA" id="ARBA00004141"/>
    </source>
</evidence>
<keyword evidence="4 5" id="KW-0472">Membrane</keyword>
<comment type="subcellular location">
    <subcellularLocation>
        <location evidence="1">Membrane</location>
        <topology evidence="1">Multi-pass membrane protein</topology>
    </subcellularLocation>
</comment>
<accession>A0A1B4LHY8</accession>
<dbReference type="Proteomes" id="UP000243680">
    <property type="component" value="Chromosome 3"/>
</dbReference>
<feature type="transmembrane region" description="Helical" evidence="5">
    <location>
        <begin position="115"/>
        <end position="136"/>
    </location>
</feature>
<organism evidence="6 7">
    <name type="scientific">Burkholderia ubonensis</name>
    <dbReference type="NCBI Taxonomy" id="101571"/>
    <lineage>
        <taxon>Bacteria</taxon>
        <taxon>Pseudomonadati</taxon>
        <taxon>Pseudomonadota</taxon>
        <taxon>Betaproteobacteria</taxon>
        <taxon>Burkholderiales</taxon>
        <taxon>Burkholderiaceae</taxon>
        <taxon>Burkholderia</taxon>
        <taxon>Burkholderia cepacia complex</taxon>
    </lineage>
</organism>
<proteinExistence type="predicted"/>
<keyword evidence="3 5" id="KW-1133">Transmembrane helix</keyword>
<dbReference type="GO" id="GO:0016020">
    <property type="term" value="C:membrane"/>
    <property type="evidence" value="ECO:0007669"/>
    <property type="project" value="UniProtKB-SubCell"/>
</dbReference>
<evidence type="ECO:0000313" key="6">
    <source>
        <dbReference type="EMBL" id="AOJ76738.1"/>
    </source>
</evidence>
<protein>
    <submittedName>
        <fullName evidence="6">DoxX family protein</fullName>
    </submittedName>
</protein>
<dbReference type="InterPro" id="IPR032808">
    <property type="entry name" value="DoxX"/>
</dbReference>
<evidence type="ECO:0000256" key="2">
    <source>
        <dbReference type="ARBA" id="ARBA00022692"/>
    </source>
</evidence>
<dbReference type="Pfam" id="PF07681">
    <property type="entry name" value="DoxX"/>
    <property type="match status" value="1"/>
</dbReference>
<evidence type="ECO:0000256" key="5">
    <source>
        <dbReference type="SAM" id="Phobius"/>
    </source>
</evidence>
<feature type="transmembrane region" description="Helical" evidence="5">
    <location>
        <begin position="60"/>
        <end position="78"/>
    </location>
</feature>
<evidence type="ECO:0000313" key="7">
    <source>
        <dbReference type="Proteomes" id="UP000243680"/>
    </source>
</evidence>
<evidence type="ECO:0000256" key="3">
    <source>
        <dbReference type="ARBA" id="ARBA00022989"/>
    </source>
</evidence>
<keyword evidence="2 5" id="KW-0812">Transmembrane</keyword>